<evidence type="ECO:0000256" key="1">
    <source>
        <dbReference type="ARBA" id="ARBA00004141"/>
    </source>
</evidence>
<evidence type="ECO:0000313" key="6">
    <source>
        <dbReference type="EMBL" id="TYK64775.1"/>
    </source>
</evidence>
<dbReference type="InterPro" id="IPR052556">
    <property type="entry name" value="PolySynth_Transporter"/>
</dbReference>
<protein>
    <submittedName>
        <fullName evidence="6">Flippase</fullName>
    </submittedName>
</protein>
<evidence type="ECO:0000256" key="3">
    <source>
        <dbReference type="ARBA" id="ARBA00022989"/>
    </source>
</evidence>
<evidence type="ECO:0000256" key="4">
    <source>
        <dbReference type="ARBA" id="ARBA00023136"/>
    </source>
</evidence>
<comment type="subcellular location">
    <subcellularLocation>
        <location evidence="1">Membrane</location>
        <topology evidence="1">Multi-pass membrane protein</topology>
    </subcellularLocation>
</comment>
<proteinExistence type="predicted"/>
<organism evidence="6 7">
    <name type="scientific">Colwellia echini</name>
    <dbReference type="NCBI Taxonomy" id="1982103"/>
    <lineage>
        <taxon>Bacteria</taxon>
        <taxon>Pseudomonadati</taxon>
        <taxon>Pseudomonadota</taxon>
        <taxon>Gammaproteobacteria</taxon>
        <taxon>Alteromonadales</taxon>
        <taxon>Colwelliaceae</taxon>
        <taxon>Colwellia</taxon>
    </lineage>
</organism>
<dbReference type="EMBL" id="PJAI02000018">
    <property type="protein sequence ID" value="TYK64775.1"/>
    <property type="molecule type" value="Genomic_DNA"/>
</dbReference>
<feature type="transmembrane region" description="Helical" evidence="5">
    <location>
        <begin position="255"/>
        <end position="274"/>
    </location>
</feature>
<feature type="transmembrane region" description="Helical" evidence="5">
    <location>
        <begin position="78"/>
        <end position="102"/>
    </location>
</feature>
<dbReference type="Pfam" id="PF01943">
    <property type="entry name" value="Polysacc_synt"/>
    <property type="match status" value="1"/>
</dbReference>
<evidence type="ECO:0000256" key="2">
    <source>
        <dbReference type="ARBA" id="ARBA00022692"/>
    </source>
</evidence>
<feature type="transmembrane region" description="Helical" evidence="5">
    <location>
        <begin position="331"/>
        <end position="351"/>
    </location>
</feature>
<feature type="transmembrane region" description="Helical" evidence="5">
    <location>
        <begin position="114"/>
        <end position="136"/>
    </location>
</feature>
<keyword evidence="4 5" id="KW-0472">Membrane</keyword>
<keyword evidence="3 5" id="KW-1133">Transmembrane helix</keyword>
<accession>A0ABY3MU86</accession>
<reference evidence="6 7" key="1">
    <citation type="submission" date="2019-08" db="EMBL/GenBank/DDBJ databases">
        <title>Microbe sample from Colwellia echini.</title>
        <authorList>
            <person name="Christiansen L."/>
            <person name="Pathiraja D."/>
            <person name="Schultz-Johansen M."/>
            <person name="Choi I.-G."/>
            <person name="Stougaard P."/>
        </authorList>
    </citation>
    <scope>NUCLEOTIDE SEQUENCE [LARGE SCALE GENOMIC DNA]</scope>
    <source>
        <strain evidence="6 7">A3</strain>
    </source>
</reference>
<dbReference type="RefSeq" id="WP_101343652.1">
    <property type="nucleotide sequence ID" value="NZ_PJAI02000018.1"/>
</dbReference>
<keyword evidence="2 5" id="KW-0812">Transmembrane</keyword>
<dbReference type="Proteomes" id="UP000815846">
    <property type="component" value="Unassembled WGS sequence"/>
</dbReference>
<dbReference type="CDD" id="cd13128">
    <property type="entry name" value="MATE_Wzx_like"/>
    <property type="match status" value="1"/>
</dbReference>
<sequence length="440" mass="49656">MSVKYNLKKGAWYAVENVTMIMFGLLSVILVARIFGPESLGKLSLVQAITAMLLFTVVLGLDHIIVRDIARTPKDSRYISTVFILQALAWSVHSVIVFFVLWWLSDNGIEKDVIIIFLAVIAGTYFSRATVLKLYFQAINQPKKIGTSAVYSRLLGLLYLAWALLNDYNYEYIILFIPVQTFFHFLMLLRFYLKEQTEPFKLDFDLTLVKKLLTEALPLLAAAALFPVFMQADILLIAKLLGEYEVGIYSASSRLITQLVFLGHIITMTFYLALSKRIDNNSTDEVIFTKGLIKILFIFGFVMSLAVSVMADFIIELLYGESFKGAGDVLAIIAWKWVFIFPAALFSRLLILKGLMRYELIKSLVVAAFSLTANYLLIPVVGITGAAVISVLSYFIADYLIYSAFKPTRDIFKIASVSVFEVFFKPRQTVLDIRHTLGSK</sequence>
<feature type="transmembrane region" description="Helical" evidence="5">
    <location>
        <begin position="12"/>
        <end position="32"/>
    </location>
</feature>
<evidence type="ECO:0000313" key="7">
    <source>
        <dbReference type="Proteomes" id="UP000815846"/>
    </source>
</evidence>
<feature type="transmembrane region" description="Helical" evidence="5">
    <location>
        <begin position="148"/>
        <end position="166"/>
    </location>
</feature>
<keyword evidence="7" id="KW-1185">Reference proteome</keyword>
<comment type="caution">
    <text evidence="6">The sequence shown here is derived from an EMBL/GenBank/DDBJ whole genome shotgun (WGS) entry which is preliminary data.</text>
</comment>
<dbReference type="InterPro" id="IPR002797">
    <property type="entry name" value="Polysacc_synth"/>
</dbReference>
<dbReference type="PANTHER" id="PTHR43424">
    <property type="entry name" value="LOCUS PUTATIVE PROTEIN 1-RELATED"/>
    <property type="match status" value="1"/>
</dbReference>
<gene>
    <name evidence="6" type="ORF">CWS31_013865</name>
</gene>
<feature type="transmembrane region" description="Helical" evidence="5">
    <location>
        <begin position="212"/>
        <end position="235"/>
    </location>
</feature>
<name>A0ABY3MU86_9GAMM</name>
<dbReference type="PANTHER" id="PTHR43424:SF1">
    <property type="entry name" value="LOCUS PUTATIVE PROTEIN 1-RELATED"/>
    <property type="match status" value="1"/>
</dbReference>
<feature type="transmembrane region" description="Helical" evidence="5">
    <location>
        <begin position="172"/>
        <end position="192"/>
    </location>
</feature>
<feature type="transmembrane region" description="Helical" evidence="5">
    <location>
        <begin position="44"/>
        <end position="66"/>
    </location>
</feature>
<feature type="transmembrane region" description="Helical" evidence="5">
    <location>
        <begin position="295"/>
        <end position="319"/>
    </location>
</feature>
<evidence type="ECO:0000256" key="5">
    <source>
        <dbReference type="SAM" id="Phobius"/>
    </source>
</evidence>